<reference evidence="1" key="2">
    <citation type="submission" date="2020-05" db="UniProtKB">
        <authorList>
            <consortium name="EnsemblMetazoa"/>
        </authorList>
    </citation>
    <scope>IDENTIFICATION</scope>
    <source>
        <strain evidence="1">Indian</strain>
    </source>
</reference>
<name>A0A182YSN4_ANOST</name>
<dbReference type="SUPFAM" id="SSF50630">
    <property type="entry name" value="Acid proteases"/>
    <property type="match status" value="1"/>
</dbReference>
<dbReference type="PANTHER" id="PTHR36943">
    <property type="entry name" value="CCHC-TYPE DOMAIN-CONTAINING PROTEIN"/>
    <property type="match status" value="1"/>
</dbReference>
<dbReference type="OMA" id="HEEYRAY"/>
<proteinExistence type="predicted"/>
<dbReference type="STRING" id="30069.A0A182YSN4"/>
<dbReference type="InterPro" id="IPR055510">
    <property type="entry name" value="DUF7083"/>
</dbReference>
<reference evidence="2" key="1">
    <citation type="journal article" date="2014" name="Genome Biol.">
        <title>Genome analysis of a major urban malaria vector mosquito, Anopheles stephensi.</title>
        <authorList>
            <person name="Jiang X."/>
            <person name="Peery A."/>
            <person name="Hall A.B."/>
            <person name="Sharma A."/>
            <person name="Chen X.G."/>
            <person name="Waterhouse R.M."/>
            <person name="Komissarov A."/>
            <person name="Riehle M.M."/>
            <person name="Shouche Y."/>
            <person name="Sharakhova M.V."/>
            <person name="Lawson D."/>
            <person name="Pakpour N."/>
            <person name="Arensburger P."/>
            <person name="Davidson V.L."/>
            <person name="Eiglmeier K."/>
            <person name="Emrich S."/>
            <person name="George P."/>
            <person name="Kennedy R.C."/>
            <person name="Mane S.P."/>
            <person name="Maslen G."/>
            <person name="Oringanje C."/>
            <person name="Qi Y."/>
            <person name="Settlage R."/>
            <person name="Tojo M."/>
            <person name="Tubio J.M."/>
            <person name="Unger M.F."/>
            <person name="Wang B."/>
            <person name="Vernick K.D."/>
            <person name="Ribeiro J.M."/>
            <person name="James A.A."/>
            <person name="Michel K."/>
            <person name="Riehle M.A."/>
            <person name="Luckhart S."/>
            <person name="Sharakhov I.V."/>
            <person name="Tu Z."/>
        </authorList>
    </citation>
    <scope>NUCLEOTIDE SEQUENCE [LARGE SCALE GENOMIC DNA]</scope>
    <source>
        <strain evidence="2">Indian</strain>
    </source>
</reference>
<dbReference type="VEuPathDB" id="VectorBase:ASTEI11470"/>
<dbReference type="Pfam" id="PF13975">
    <property type="entry name" value="gag-asp_proteas"/>
    <property type="match status" value="1"/>
</dbReference>
<dbReference type="Gene3D" id="2.40.70.10">
    <property type="entry name" value="Acid Proteases"/>
    <property type="match status" value="1"/>
</dbReference>
<dbReference type="PROSITE" id="PS50175">
    <property type="entry name" value="ASP_PROT_RETROV"/>
    <property type="match status" value="1"/>
</dbReference>
<sequence length="412" mass="46812">MTTPVEPNAAWIVEMFKQQQQMLNQQQQLLNSVMSVMKAKDSECPEKAIDAIAGQIKEFHHTEETNFEGWFVRYEGLFLDDAKRLDDGTKLRLLLRKIGVAEHERYISSIMPKQPKDFDFTTTVEKLKKLFGDRESTVCKRFKCLQMVKESHEEYRAYACRVNKKVVEAKLAGIAEEEIKCLLYVCGLKGDADADIRVRLLSKMEDNVNITLDQLCGESQRLLNLRQDSKLISTASQEDCNKVGHKEGFCKTANRNRFRYRSRNANVKVVTVNKIQAKRKYVDVILNGRRLQLQLDTGADITIISRGTWRQIGSPKLDSATVSAKTANGETLKLLGEWKGIMEVNGRRKQVLVRVVEEDLLLFGTDSMDVFGLWKQPLDAFCNIISSTKDAGAAVLEQFPALFSSELGRCDK</sequence>
<dbReference type="PANTHER" id="PTHR36943:SF1">
    <property type="entry name" value="CCHC-TYPE DOMAIN-CONTAINING PROTEIN"/>
    <property type="match status" value="1"/>
</dbReference>
<keyword evidence="2" id="KW-1185">Reference proteome</keyword>
<dbReference type="VEuPathDB" id="VectorBase:ASTEI20_031064"/>
<dbReference type="GO" id="GO:0004190">
    <property type="term" value="F:aspartic-type endopeptidase activity"/>
    <property type="evidence" value="ECO:0007669"/>
    <property type="project" value="InterPro"/>
</dbReference>
<dbReference type="GO" id="GO:0006508">
    <property type="term" value="P:proteolysis"/>
    <property type="evidence" value="ECO:0007669"/>
    <property type="project" value="InterPro"/>
</dbReference>
<evidence type="ECO:0000313" key="1">
    <source>
        <dbReference type="EnsemblMetazoa" id="ASTEI11470-PA"/>
    </source>
</evidence>
<dbReference type="InterPro" id="IPR021109">
    <property type="entry name" value="Peptidase_aspartic_dom_sf"/>
</dbReference>
<accession>A0A182YSN4</accession>
<dbReference type="Proteomes" id="UP000076408">
    <property type="component" value="Unassembled WGS sequence"/>
</dbReference>
<dbReference type="Pfam" id="PF23309">
    <property type="entry name" value="DUF7083"/>
    <property type="match status" value="1"/>
</dbReference>
<protein>
    <submittedName>
        <fullName evidence="1">Uncharacterized protein</fullName>
    </submittedName>
</protein>
<dbReference type="AlphaFoldDB" id="A0A182YSN4"/>
<dbReference type="EnsemblMetazoa" id="ASTEI11470-RA">
    <property type="protein sequence ID" value="ASTEI11470-PA"/>
    <property type="gene ID" value="ASTEI11470"/>
</dbReference>
<organism evidence="1 2">
    <name type="scientific">Anopheles stephensi</name>
    <name type="common">Indo-Pakistan malaria mosquito</name>
    <dbReference type="NCBI Taxonomy" id="30069"/>
    <lineage>
        <taxon>Eukaryota</taxon>
        <taxon>Metazoa</taxon>
        <taxon>Ecdysozoa</taxon>
        <taxon>Arthropoda</taxon>
        <taxon>Hexapoda</taxon>
        <taxon>Insecta</taxon>
        <taxon>Pterygota</taxon>
        <taxon>Neoptera</taxon>
        <taxon>Endopterygota</taxon>
        <taxon>Diptera</taxon>
        <taxon>Nematocera</taxon>
        <taxon>Culicoidea</taxon>
        <taxon>Culicidae</taxon>
        <taxon>Anophelinae</taxon>
        <taxon>Anopheles</taxon>
    </lineage>
</organism>
<dbReference type="InterPro" id="IPR001995">
    <property type="entry name" value="Peptidase_A2_cat"/>
</dbReference>
<evidence type="ECO:0000313" key="2">
    <source>
        <dbReference type="Proteomes" id="UP000076408"/>
    </source>
</evidence>
<dbReference type="VEuPathDB" id="VectorBase:ASTE008233"/>